<evidence type="ECO:0000259" key="14">
    <source>
        <dbReference type="Pfam" id="PF00593"/>
    </source>
</evidence>
<proteinExistence type="inferred from homology"/>
<sequence>MSTRAFTRALLIGVCSLAMGVPALAQDTTAATETGEADIIVTAQNRAQNVQDVPIAIDVIGGEKLQSAGFSNMNDIDKVAPAVQLNQDQGTVKITVRGVGTTSNDESQDTSVVVNIDGEYINRPSALGVALFDIDRVEVLRGPQGTLYGRNSTGGAINFITRKPGKDFGVDASASYGNYNAIRADAGVDLPLGDIASVRVAGFYDEHDGYVRSPAQTGFFVFPSYPAFRSDDNQAYGGRLSLAANPLEGLTINVAGEYAERHFAPAAYAFVDLNQPGNGPAGPGCNANGYVRVAPAYAQTLCVPANTNFLSTINRANFRAPFFGQSNIDQKTYAFRGRVAYEFSDAATLSYIGGYRNFKQTSYLALPTVYQSFGFDTSSDTQSHELRLNGTISGIIYQVGGFYFKEKVNAESGFFVAPIGLPGGSFLSYFGRFVNTDSKSVFGQAEVPLGDRLTAVGGIRYTDNKRSARYISGSPFVVYNATFPVPNRPDCTAIGTCIVGGPNAALFMQGPGRKDLNAINAQIQPLGSKEDKVTWLAGLNFKPNPDTLIYAKVSTGFKGGGFDAIGTYKPETNTAYEGGWKQTFGADRRSTFNLSAFYYDYKDLQVSVLLDTTKGGQTFNAGKATIYGVEAAAEIQLSHNDHFSASFNYLRARYDELLAQFNVFTVPGTGPDLNGIGDLDPNTPGIQQPNFKGNRPPFSPKYIVTMGYDHVFDLGSAGTITARVDTLFKSSYFLDFFNYRDSEQKAYSQTGLSVEYKPQNERFTVAAFVRNLENIRPLTYGSFLSAGPDDVYNWQFGTPRTYGVRASVKF</sequence>
<keyword evidence="5 11" id="KW-0812">Transmembrane</keyword>
<keyword evidence="8 12" id="KW-0798">TonB box</keyword>
<evidence type="ECO:0000256" key="9">
    <source>
        <dbReference type="ARBA" id="ARBA00023136"/>
    </source>
</evidence>
<evidence type="ECO:0000313" key="17">
    <source>
        <dbReference type="Proteomes" id="UP001597115"/>
    </source>
</evidence>
<keyword evidence="16" id="KW-0675">Receptor</keyword>
<keyword evidence="10 11" id="KW-0998">Cell outer membrane</keyword>
<dbReference type="InterPro" id="IPR039426">
    <property type="entry name" value="TonB-dep_rcpt-like"/>
</dbReference>
<keyword evidence="3 11" id="KW-1134">Transmembrane beta strand</keyword>
<dbReference type="InterPro" id="IPR000531">
    <property type="entry name" value="Beta-barrel_TonB"/>
</dbReference>
<evidence type="ECO:0000256" key="1">
    <source>
        <dbReference type="ARBA" id="ARBA00004571"/>
    </source>
</evidence>
<keyword evidence="2 11" id="KW-0813">Transport</keyword>
<feature type="signal peptide" evidence="13">
    <location>
        <begin position="1"/>
        <end position="25"/>
    </location>
</feature>
<protein>
    <submittedName>
        <fullName evidence="16">TonB-dependent receptor</fullName>
    </submittedName>
</protein>
<dbReference type="Proteomes" id="UP001597115">
    <property type="component" value="Unassembled WGS sequence"/>
</dbReference>
<comment type="caution">
    <text evidence="16">The sequence shown here is derived from an EMBL/GenBank/DDBJ whole genome shotgun (WGS) entry which is preliminary data.</text>
</comment>
<keyword evidence="6" id="KW-0408">Iron</keyword>
<keyword evidence="7" id="KW-0406">Ion transport</keyword>
<dbReference type="InterPro" id="IPR036942">
    <property type="entry name" value="Beta-barrel_TonB_sf"/>
</dbReference>
<dbReference type="Pfam" id="PF00593">
    <property type="entry name" value="TonB_dep_Rec_b-barrel"/>
    <property type="match status" value="1"/>
</dbReference>
<evidence type="ECO:0000256" key="5">
    <source>
        <dbReference type="ARBA" id="ARBA00022692"/>
    </source>
</evidence>
<evidence type="ECO:0000256" key="6">
    <source>
        <dbReference type="ARBA" id="ARBA00023004"/>
    </source>
</evidence>
<accession>A0ABW4I580</accession>
<gene>
    <name evidence="16" type="ORF">ACFSCW_10870</name>
</gene>
<name>A0ABW4I580_9SPHN</name>
<dbReference type="EMBL" id="JBHUDY010000001">
    <property type="protein sequence ID" value="MFD1612305.1"/>
    <property type="molecule type" value="Genomic_DNA"/>
</dbReference>
<dbReference type="PANTHER" id="PTHR32552:SF81">
    <property type="entry name" value="TONB-DEPENDENT OUTER MEMBRANE RECEPTOR"/>
    <property type="match status" value="1"/>
</dbReference>
<evidence type="ECO:0000256" key="4">
    <source>
        <dbReference type="ARBA" id="ARBA00022496"/>
    </source>
</evidence>
<evidence type="ECO:0000313" key="16">
    <source>
        <dbReference type="EMBL" id="MFD1612305.1"/>
    </source>
</evidence>
<evidence type="ECO:0000259" key="15">
    <source>
        <dbReference type="Pfam" id="PF07715"/>
    </source>
</evidence>
<dbReference type="Gene3D" id="2.40.170.20">
    <property type="entry name" value="TonB-dependent receptor, beta-barrel domain"/>
    <property type="match status" value="1"/>
</dbReference>
<dbReference type="RefSeq" id="WP_380889110.1">
    <property type="nucleotide sequence ID" value="NZ_JBHUDY010000001.1"/>
</dbReference>
<evidence type="ECO:0000256" key="3">
    <source>
        <dbReference type="ARBA" id="ARBA00022452"/>
    </source>
</evidence>
<feature type="chain" id="PRO_5046558468" evidence="13">
    <location>
        <begin position="26"/>
        <end position="810"/>
    </location>
</feature>
<evidence type="ECO:0000256" key="12">
    <source>
        <dbReference type="RuleBase" id="RU003357"/>
    </source>
</evidence>
<comment type="subcellular location">
    <subcellularLocation>
        <location evidence="1 11">Cell outer membrane</location>
        <topology evidence="1 11">Multi-pass membrane protein</topology>
    </subcellularLocation>
</comment>
<evidence type="ECO:0000256" key="11">
    <source>
        <dbReference type="PROSITE-ProRule" id="PRU01360"/>
    </source>
</evidence>
<dbReference type="PROSITE" id="PS52016">
    <property type="entry name" value="TONB_DEPENDENT_REC_3"/>
    <property type="match status" value="1"/>
</dbReference>
<organism evidence="16 17">
    <name type="scientific">Sphingomonas tabacisoli</name>
    <dbReference type="NCBI Taxonomy" id="2249466"/>
    <lineage>
        <taxon>Bacteria</taxon>
        <taxon>Pseudomonadati</taxon>
        <taxon>Pseudomonadota</taxon>
        <taxon>Alphaproteobacteria</taxon>
        <taxon>Sphingomonadales</taxon>
        <taxon>Sphingomonadaceae</taxon>
        <taxon>Sphingomonas</taxon>
    </lineage>
</organism>
<keyword evidence="17" id="KW-1185">Reference proteome</keyword>
<keyword evidence="9 11" id="KW-0472">Membrane</keyword>
<dbReference type="PANTHER" id="PTHR32552">
    <property type="entry name" value="FERRICHROME IRON RECEPTOR-RELATED"/>
    <property type="match status" value="1"/>
</dbReference>
<evidence type="ECO:0000256" key="7">
    <source>
        <dbReference type="ARBA" id="ARBA00023065"/>
    </source>
</evidence>
<evidence type="ECO:0000256" key="13">
    <source>
        <dbReference type="SAM" id="SignalP"/>
    </source>
</evidence>
<feature type="domain" description="TonB-dependent receptor plug" evidence="15">
    <location>
        <begin position="50"/>
        <end position="156"/>
    </location>
</feature>
<keyword evidence="13" id="KW-0732">Signal</keyword>
<dbReference type="Pfam" id="PF07715">
    <property type="entry name" value="Plug"/>
    <property type="match status" value="1"/>
</dbReference>
<keyword evidence="4" id="KW-0410">Iron transport</keyword>
<evidence type="ECO:0000256" key="8">
    <source>
        <dbReference type="ARBA" id="ARBA00023077"/>
    </source>
</evidence>
<reference evidence="17" key="1">
    <citation type="journal article" date="2019" name="Int. J. Syst. Evol. Microbiol.">
        <title>The Global Catalogue of Microorganisms (GCM) 10K type strain sequencing project: providing services to taxonomists for standard genome sequencing and annotation.</title>
        <authorList>
            <consortium name="The Broad Institute Genomics Platform"/>
            <consortium name="The Broad Institute Genome Sequencing Center for Infectious Disease"/>
            <person name="Wu L."/>
            <person name="Ma J."/>
        </authorList>
    </citation>
    <scope>NUCLEOTIDE SEQUENCE [LARGE SCALE GENOMIC DNA]</scope>
    <source>
        <strain evidence="17">CGMCC 1.16275</strain>
    </source>
</reference>
<feature type="domain" description="TonB-dependent receptor-like beta-barrel" evidence="14">
    <location>
        <begin position="312"/>
        <end position="772"/>
    </location>
</feature>
<comment type="similarity">
    <text evidence="11 12">Belongs to the TonB-dependent receptor family.</text>
</comment>
<evidence type="ECO:0000256" key="2">
    <source>
        <dbReference type="ARBA" id="ARBA00022448"/>
    </source>
</evidence>
<evidence type="ECO:0000256" key="10">
    <source>
        <dbReference type="ARBA" id="ARBA00023237"/>
    </source>
</evidence>
<dbReference type="SUPFAM" id="SSF56935">
    <property type="entry name" value="Porins"/>
    <property type="match status" value="1"/>
</dbReference>
<dbReference type="InterPro" id="IPR012910">
    <property type="entry name" value="Plug_dom"/>
</dbReference>